<gene>
    <name evidence="1" type="ORF">CDAR_230921</name>
</gene>
<protein>
    <submittedName>
        <fullName evidence="1">Uncharacterized protein</fullName>
    </submittedName>
</protein>
<name>A0AAV4S8T0_9ARAC</name>
<comment type="caution">
    <text evidence="1">The sequence shown here is derived from an EMBL/GenBank/DDBJ whole genome shotgun (WGS) entry which is preliminary data.</text>
</comment>
<evidence type="ECO:0000313" key="1">
    <source>
        <dbReference type="EMBL" id="GIY28353.1"/>
    </source>
</evidence>
<accession>A0AAV4S8T0</accession>
<keyword evidence="2" id="KW-1185">Reference proteome</keyword>
<reference evidence="1 2" key="1">
    <citation type="submission" date="2021-06" db="EMBL/GenBank/DDBJ databases">
        <title>Caerostris darwini draft genome.</title>
        <authorList>
            <person name="Kono N."/>
            <person name="Arakawa K."/>
        </authorList>
    </citation>
    <scope>NUCLEOTIDE SEQUENCE [LARGE SCALE GENOMIC DNA]</scope>
</reference>
<evidence type="ECO:0000313" key="2">
    <source>
        <dbReference type="Proteomes" id="UP001054837"/>
    </source>
</evidence>
<sequence length="87" mass="10410">MPSIFQEFEYVNDFRYKAIFLSIPFSWKAKFVNMATEWVWKLKCGRYRIERCFPVTSHYLLNGHYVTSVTDVLRRRGSLSSVRQHAV</sequence>
<proteinExistence type="predicted"/>
<dbReference type="EMBL" id="BPLQ01007167">
    <property type="protein sequence ID" value="GIY28353.1"/>
    <property type="molecule type" value="Genomic_DNA"/>
</dbReference>
<dbReference type="Proteomes" id="UP001054837">
    <property type="component" value="Unassembled WGS sequence"/>
</dbReference>
<dbReference type="AlphaFoldDB" id="A0AAV4S8T0"/>
<organism evidence="1 2">
    <name type="scientific">Caerostris darwini</name>
    <dbReference type="NCBI Taxonomy" id="1538125"/>
    <lineage>
        <taxon>Eukaryota</taxon>
        <taxon>Metazoa</taxon>
        <taxon>Ecdysozoa</taxon>
        <taxon>Arthropoda</taxon>
        <taxon>Chelicerata</taxon>
        <taxon>Arachnida</taxon>
        <taxon>Araneae</taxon>
        <taxon>Araneomorphae</taxon>
        <taxon>Entelegynae</taxon>
        <taxon>Araneoidea</taxon>
        <taxon>Araneidae</taxon>
        <taxon>Caerostris</taxon>
    </lineage>
</organism>